<feature type="domain" description="WYL" evidence="1">
    <location>
        <begin position="83"/>
        <end position="145"/>
    </location>
</feature>
<sequence>LPADYQTRIDGLTTPEIHALFLSVMDTPLRQLGIGESLRSALLKLLNALPNQNRQDAEWIRNRIYLDTDLWHPRKDNAAFIRSAQLAIWEEKQAVVSYTTRAGNEITRTIKPYGLVAKSGIWFIIGGAGDKTQAYRLSRIRSFQMTDEPFSRPEGFDLQVSWQEWVARFESREASYPVVVEVAEAAIPFLSREVGVDVLQQGGQSHSSIRSGWKRFTLSFENETAARGRMFALGLQVEVIHPAELRQSLRDHAAEILRIYS</sequence>
<proteinExistence type="predicted"/>
<feature type="domain" description="WCX" evidence="2">
    <location>
        <begin position="176"/>
        <end position="257"/>
    </location>
</feature>
<dbReference type="Pfam" id="PF25583">
    <property type="entry name" value="WCX"/>
    <property type="match status" value="1"/>
</dbReference>
<dbReference type="EMBL" id="JAHZIK010000781">
    <property type="protein sequence ID" value="MBW7457201.1"/>
    <property type="molecule type" value="Genomic_DNA"/>
</dbReference>
<dbReference type="Proteomes" id="UP001519887">
    <property type="component" value="Unassembled WGS sequence"/>
</dbReference>
<keyword evidence="4" id="KW-1185">Reference proteome</keyword>
<name>A0ABS7C942_9BACL</name>
<evidence type="ECO:0000259" key="1">
    <source>
        <dbReference type="Pfam" id="PF13280"/>
    </source>
</evidence>
<dbReference type="PROSITE" id="PS52050">
    <property type="entry name" value="WYL"/>
    <property type="match status" value="1"/>
</dbReference>
<dbReference type="Pfam" id="PF13280">
    <property type="entry name" value="WYL"/>
    <property type="match status" value="1"/>
</dbReference>
<dbReference type="InterPro" id="IPR026881">
    <property type="entry name" value="WYL_dom"/>
</dbReference>
<accession>A0ABS7C942</accession>
<dbReference type="PANTHER" id="PTHR34580">
    <property type="match status" value="1"/>
</dbReference>
<evidence type="ECO:0000313" key="3">
    <source>
        <dbReference type="EMBL" id="MBW7457201.1"/>
    </source>
</evidence>
<comment type="caution">
    <text evidence="3">The sequence shown here is derived from an EMBL/GenBank/DDBJ whole genome shotgun (WGS) entry which is preliminary data.</text>
</comment>
<reference evidence="3 4" key="1">
    <citation type="submission" date="2021-07" db="EMBL/GenBank/DDBJ databases">
        <title>Paenibacillus radiodurans sp. nov., isolated from the southeastern edge of Tengger Desert.</title>
        <authorList>
            <person name="Zhang G."/>
        </authorList>
    </citation>
    <scope>NUCLEOTIDE SEQUENCE [LARGE SCALE GENOMIC DNA]</scope>
    <source>
        <strain evidence="3 4">CCM 7311</strain>
    </source>
</reference>
<dbReference type="InterPro" id="IPR051534">
    <property type="entry name" value="CBASS_pafABC_assoc_protein"/>
</dbReference>
<dbReference type="PANTHER" id="PTHR34580:SF1">
    <property type="entry name" value="PROTEIN PAFC"/>
    <property type="match status" value="1"/>
</dbReference>
<feature type="non-terminal residue" evidence="3">
    <location>
        <position position="1"/>
    </location>
</feature>
<gene>
    <name evidence="3" type="ORF">K0U00_24480</name>
</gene>
<protein>
    <submittedName>
        <fullName evidence="3">WYL domain-containing protein</fullName>
    </submittedName>
</protein>
<organism evidence="3 4">
    <name type="scientific">Paenibacillus sepulcri</name>
    <dbReference type="NCBI Taxonomy" id="359917"/>
    <lineage>
        <taxon>Bacteria</taxon>
        <taxon>Bacillati</taxon>
        <taxon>Bacillota</taxon>
        <taxon>Bacilli</taxon>
        <taxon>Bacillales</taxon>
        <taxon>Paenibacillaceae</taxon>
        <taxon>Paenibacillus</taxon>
    </lineage>
</organism>
<dbReference type="InterPro" id="IPR057727">
    <property type="entry name" value="WCX_dom"/>
</dbReference>
<evidence type="ECO:0000313" key="4">
    <source>
        <dbReference type="Proteomes" id="UP001519887"/>
    </source>
</evidence>
<evidence type="ECO:0000259" key="2">
    <source>
        <dbReference type="Pfam" id="PF25583"/>
    </source>
</evidence>